<dbReference type="InterPro" id="IPR036249">
    <property type="entry name" value="Thioredoxin-like_sf"/>
</dbReference>
<dbReference type="EMBL" id="PKPP01002485">
    <property type="protein sequence ID" value="PWA74958.1"/>
    <property type="molecule type" value="Genomic_DNA"/>
</dbReference>
<dbReference type="Pfam" id="PF00085">
    <property type="entry name" value="Thioredoxin"/>
    <property type="match status" value="1"/>
</dbReference>
<protein>
    <recommendedName>
        <fullName evidence="1">Thioredoxin domain-containing protein</fullName>
    </recommendedName>
</protein>
<dbReference type="OrthoDB" id="10264505at2759"/>
<dbReference type="PANTHER" id="PTHR45815">
    <property type="entry name" value="PROTEIN DISULFIDE-ISOMERASE A6"/>
    <property type="match status" value="1"/>
</dbReference>
<proteinExistence type="predicted"/>
<dbReference type="Gene3D" id="3.40.30.10">
    <property type="entry name" value="Glutaredoxin"/>
    <property type="match status" value="1"/>
</dbReference>
<dbReference type="SUPFAM" id="SSF52833">
    <property type="entry name" value="Thioredoxin-like"/>
    <property type="match status" value="1"/>
</dbReference>
<evidence type="ECO:0000313" key="3">
    <source>
        <dbReference type="Proteomes" id="UP000245207"/>
    </source>
</evidence>
<feature type="domain" description="Thioredoxin" evidence="1">
    <location>
        <begin position="83"/>
        <end position="177"/>
    </location>
</feature>
<keyword evidence="3" id="KW-1185">Reference proteome</keyword>
<comment type="caution">
    <text evidence="2">The sequence shown here is derived from an EMBL/GenBank/DDBJ whole genome shotgun (WGS) entry which is preliminary data.</text>
</comment>
<accession>A0A2U1NNB4</accession>
<dbReference type="InterPro" id="IPR013766">
    <property type="entry name" value="Thioredoxin_domain"/>
</dbReference>
<evidence type="ECO:0000259" key="1">
    <source>
        <dbReference type="PROSITE" id="PS51352"/>
    </source>
</evidence>
<gene>
    <name evidence="2" type="ORF">CTI12_AA243980</name>
</gene>
<dbReference type="PANTHER" id="PTHR45815:SF3">
    <property type="entry name" value="PROTEIN DISULFIDE-ISOMERASE A6"/>
    <property type="match status" value="1"/>
</dbReference>
<organism evidence="2 3">
    <name type="scientific">Artemisia annua</name>
    <name type="common">Sweet wormwood</name>
    <dbReference type="NCBI Taxonomy" id="35608"/>
    <lineage>
        <taxon>Eukaryota</taxon>
        <taxon>Viridiplantae</taxon>
        <taxon>Streptophyta</taxon>
        <taxon>Embryophyta</taxon>
        <taxon>Tracheophyta</taxon>
        <taxon>Spermatophyta</taxon>
        <taxon>Magnoliopsida</taxon>
        <taxon>eudicotyledons</taxon>
        <taxon>Gunneridae</taxon>
        <taxon>Pentapetalae</taxon>
        <taxon>asterids</taxon>
        <taxon>campanulids</taxon>
        <taxon>Asterales</taxon>
        <taxon>Asteraceae</taxon>
        <taxon>Asteroideae</taxon>
        <taxon>Anthemideae</taxon>
        <taxon>Artemisiinae</taxon>
        <taxon>Artemisia</taxon>
    </lineage>
</organism>
<dbReference type="PROSITE" id="PS51352">
    <property type="entry name" value="THIOREDOXIN_2"/>
    <property type="match status" value="1"/>
</dbReference>
<dbReference type="GO" id="GO:0015035">
    <property type="term" value="F:protein-disulfide reductase activity"/>
    <property type="evidence" value="ECO:0007669"/>
    <property type="project" value="TreeGrafter"/>
</dbReference>
<sequence length="177" mass="20449">MKICLSDVFGKLIAYHRLLEQFVLVLGPKKRLIRRLLNFELKWKPISEETCRVMKICLSDVFGKLIAYHRLLEQFVLVLGPKKRLIRRLLNFELKWKPISEETCRDLVLNSNSVVLVEFYAPWCCHCKSLTPTWERAATILKGVATMAAIDANAHQAIAQVYIYIFVSKTLITLVVT</sequence>
<dbReference type="Proteomes" id="UP000245207">
    <property type="component" value="Unassembled WGS sequence"/>
</dbReference>
<dbReference type="GO" id="GO:0034976">
    <property type="term" value="P:response to endoplasmic reticulum stress"/>
    <property type="evidence" value="ECO:0007669"/>
    <property type="project" value="TreeGrafter"/>
</dbReference>
<dbReference type="GO" id="GO:0005788">
    <property type="term" value="C:endoplasmic reticulum lumen"/>
    <property type="evidence" value="ECO:0007669"/>
    <property type="project" value="TreeGrafter"/>
</dbReference>
<dbReference type="AlphaFoldDB" id="A0A2U1NNB4"/>
<dbReference type="STRING" id="35608.A0A2U1NNB4"/>
<name>A0A2U1NNB4_ARTAN</name>
<evidence type="ECO:0000313" key="2">
    <source>
        <dbReference type="EMBL" id="PWA74958.1"/>
    </source>
</evidence>
<reference evidence="2 3" key="1">
    <citation type="journal article" date="2018" name="Mol. Plant">
        <title>The genome of Artemisia annua provides insight into the evolution of Asteraceae family and artemisinin biosynthesis.</title>
        <authorList>
            <person name="Shen Q."/>
            <person name="Zhang L."/>
            <person name="Liao Z."/>
            <person name="Wang S."/>
            <person name="Yan T."/>
            <person name="Shi P."/>
            <person name="Liu M."/>
            <person name="Fu X."/>
            <person name="Pan Q."/>
            <person name="Wang Y."/>
            <person name="Lv Z."/>
            <person name="Lu X."/>
            <person name="Zhang F."/>
            <person name="Jiang W."/>
            <person name="Ma Y."/>
            <person name="Chen M."/>
            <person name="Hao X."/>
            <person name="Li L."/>
            <person name="Tang Y."/>
            <person name="Lv G."/>
            <person name="Zhou Y."/>
            <person name="Sun X."/>
            <person name="Brodelius P.E."/>
            <person name="Rose J.K.C."/>
            <person name="Tang K."/>
        </authorList>
    </citation>
    <scope>NUCLEOTIDE SEQUENCE [LARGE SCALE GENOMIC DNA]</scope>
    <source>
        <strain evidence="3">cv. Huhao1</strain>
        <tissue evidence="2">Leaf</tissue>
    </source>
</reference>